<evidence type="ECO:0000256" key="1">
    <source>
        <dbReference type="SAM" id="MobiDB-lite"/>
    </source>
</evidence>
<evidence type="ECO:0000313" key="4">
    <source>
        <dbReference type="WBParaSite" id="SMUV_0001076001-mRNA-1"/>
    </source>
</evidence>
<feature type="compositionally biased region" description="Basic residues" evidence="1">
    <location>
        <begin position="53"/>
        <end position="72"/>
    </location>
</feature>
<sequence length="229" mass="25420">MPRKNVSSSRAAIIESDVKEPKVVHQRRTRAQQPKNPDQLVTKPSVPKEERRTRSRSRSRSRKNSRGRNVVKKKVVSTGKTVIEAETAPSGSTVNKEIVDVSSSVPSNENKQVVGDVFIPEGDVAENAEILRKRISIRNVEASPSTTAVLPAPEHDEKFENSNAAVVSSKANASKSRYVYGFILTLLVAYFIYLIGCEGEHNIKQLQSRLAKYISDAINSLKKNFSFEV</sequence>
<evidence type="ECO:0000313" key="3">
    <source>
        <dbReference type="Proteomes" id="UP000046393"/>
    </source>
</evidence>
<keyword evidence="3" id="KW-1185">Reference proteome</keyword>
<protein>
    <submittedName>
        <fullName evidence="4">Transmembrane protein</fullName>
    </submittedName>
</protein>
<dbReference type="Proteomes" id="UP000046393">
    <property type="component" value="Unplaced"/>
</dbReference>
<accession>A0A0N5B0F8</accession>
<keyword evidence="2" id="KW-0472">Membrane</keyword>
<evidence type="ECO:0000256" key="2">
    <source>
        <dbReference type="SAM" id="Phobius"/>
    </source>
</evidence>
<feature type="transmembrane region" description="Helical" evidence="2">
    <location>
        <begin position="178"/>
        <end position="196"/>
    </location>
</feature>
<reference evidence="4" key="1">
    <citation type="submission" date="2017-02" db="UniProtKB">
        <authorList>
            <consortium name="WormBaseParasite"/>
        </authorList>
    </citation>
    <scope>IDENTIFICATION</scope>
</reference>
<keyword evidence="2" id="KW-1133">Transmembrane helix</keyword>
<proteinExistence type="predicted"/>
<keyword evidence="2" id="KW-0812">Transmembrane</keyword>
<feature type="region of interest" description="Disordered" evidence="1">
    <location>
        <begin position="1"/>
        <end position="72"/>
    </location>
</feature>
<name>A0A0N5B0F8_9BILA</name>
<feature type="compositionally biased region" description="Polar residues" evidence="1">
    <location>
        <begin position="1"/>
        <end position="10"/>
    </location>
</feature>
<organism evidence="3 4">
    <name type="scientific">Syphacia muris</name>
    <dbReference type="NCBI Taxonomy" id="451379"/>
    <lineage>
        <taxon>Eukaryota</taxon>
        <taxon>Metazoa</taxon>
        <taxon>Ecdysozoa</taxon>
        <taxon>Nematoda</taxon>
        <taxon>Chromadorea</taxon>
        <taxon>Rhabditida</taxon>
        <taxon>Spirurina</taxon>
        <taxon>Oxyuridomorpha</taxon>
        <taxon>Oxyuroidea</taxon>
        <taxon>Oxyuridae</taxon>
        <taxon>Syphacia</taxon>
    </lineage>
</organism>
<dbReference type="WBParaSite" id="SMUV_0001076001-mRNA-1">
    <property type="protein sequence ID" value="SMUV_0001076001-mRNA-1"/>
    <property type="gene ID" value="SMUV_0001076001"/>
</dbReference>
<dbReference type="AlphaFoldDB" id="A0A0N5B0F8"/>